<dbReference type="GO" id="GO:0033179">
    <property type="term" value="C:proton-transporting V-type ATPase, V0 domain"/>
    <property type="evidence" value="ECO:0007669"/>
    <property type="project" value="InterPro"/>
</dbReference>
<dbReference type="EMBL" id="BRXW01000393">
    <property type="protein sequence ID" value="GMH50229.1"/>
    <property type="molecule type" value="Genomic_DNA"/>
</dbReference>
<keyword evidence="8 9" id="KW-0472">Membrane</keyword>
<protein>
    <submittedName>
        <fullName evidence="10">Uncharacterized protein</fullName>
    </submittedName>
</protein>
<name>A0A9W6ZGQ1_9STRA</name>
<comment type="similarity">
    <text evidence="2">Belongs to the V-ATPase e1/e2 subunit family.</text>
</comment>
<evidence type="ECO:0000256" key="5">
    <source>
        <dbReference type="ARBA" id="ARBA00022781"/>
    </source>
</evidence>
<evidence type="ECO:0000256" key="4">
    <source>
        <dbReference type="ARBA" id="ARBA00022692"/>
    </source>
</evidence>
<evidence type="ECO:0000256" key="6">
    <source>
        <dbReference type="ARBA" id="ARBA00022989"/>
    </source>
</evidence>
<comment type="caution">
    <text evidence="10">The sequence shown here is derived from an EMBL/GenBank/DDBJ whole genome shotgun (WGS) entry which is preliminary data.</text>
</comment>
<accession>A0A9W6ZGQ1</accession>
<evidence type="ECO:0000256" key="3">
    <source>
        <dbReference type="ARBA" id="ARBA00022448"/>
    </source>
</evidence>
<evidence type="ECO:0000256" key="8">
    <source>
        <dbReference type="ARBA" id="ARBA00023136"/>
    </source>
</evidence>
<keyword evidence="5" id="KW-0375">Hydrogen ion transport</keyword>
<evidence type="ECO:0000256" key="7">
    <source>
        <dbReference type="ARBA" id="ARBA00023065"/>
    </source>
</evidence>
<dbReference type="OrthoDB" id="1508846at2759"/>
<feature type="transmembrane region" description="Helical" evidence="9">
    <location>
        <begin position="28"/>
        <end position="49"/>
    </location>
</feature>
<keyword evidence="4 9" id="KW-0812">Transmembrane</keyword>
<evidence type="ECO:0000256" key="1">
    <source>
        <dbReference type="ARBA" id="ARBA00004141"/>
    </source>
</evidence>
<keyword evidence="3" id="KW-0813">Transport</keyword>
<dbReference type="InterPro" id="IPR008389">
    <property type="entry name" value="ATPase_V0-cplx_e1/e2_su"/>
</dbReference>
<organism evidence="10 11">
    <name type="scientific">Triparma laevis f. longispina</name>
    <dbReference type="NCBI Taxonomy" id="1714387"/>
    <lineage>
        <taxon>Eukaryota</taxon>
        <taxon>Sar</taxon>
        <taxon>Stramenopiles</taxon>
        <taxon>Ochrophyta</taxon>
        <taxon>Bolidophyceae</taxon>
        <taxon>Parmales</taxon>
        <taxon>Triparmaceae</taxon>
        <taxon>Triparma</taxon>
    </lineage>
</organism>
<gene>
    <name evidence="10" type="ORF">TrLO_g9438</name>
</gene>
<evidence type="ECO:0000313" key="11">
    <source>
        <dbReference type="Proteomes" id="UP001165122"/>
    </source>
</evidence>
<feature type="transmembrane region" description="Helical" evidence="9">
    <location>
        <begin position="61"/>
        <end position="79"/>
    </location>
</feature>
<evidence type="ECO:0000313" key="10">
    <source>
        <dbReference type="EMBL" id="GMH50229.1"/>
    </source>
</evidence>
<dbReference type="AlphaFoldDB" id="A0A9W6ZGQ1"/>
<sequence length="99" mass="10814">MGKRFVIDSLHPLLPTPLTLLSPLSPRILVTGSVVFAVIFGALLILTQFARGAGVLDKDNTSIASIVITISGVCMWMLWACSCLHQWHPLIVPLYEKAE</sequence>
<keyword evidence="7" id="KW-0406">Ion transport</keyword>
<keyword evidence="11" id="KW-1185">Reference proteome</keyword>
<proteinExistence type="inferred from homology"/>
<dbReference type="GO" id="GO:0046961">
    <property type="term" value="F:proton-transporting ATPase activity, rotational mechanism"/>
    <property type="evidence" value="ECO:0007669"/>
    <property type="project" value="InterPro"/>
</dbReference>
<evidence type="ECO:0000256" key="2">
    <source>
        <dbReference type="ARBA" id="ARBA00008328"/>
    </source>
</evidence>
<dbReference type="Proteomes" id="UP001165122">
    <property type="component" value="Unassembled WGS sequence"/>
</dbReference>
<evidence type="ECO:0000256" key="9">
    <source>
        <dbReference type="SAM" id="Phobius"/>
    </source>
</evidence>
<keyword evidence="6 9" id="KW-1133">Transmembrane helix</keyword>
<dbReference type="Pfam" id="PF05493">
    <property type="entry name" value="ATP_synt_H"/>
    <property type="match status" value="1"/>
</dbReference>
<reference evidence="11" key="1">
    <citation type="journal article" date="2023" name="Commun. Biol.">
        <title>Genome analysis of Parmales, the sister group of diatoms, reveals the evolutionary specialization of diatoms from phago-mixotrophs to photoautotrophs.</title>
        <authorList>
            <person name="Ban H."/>
            <person name="Sato S."/>
            <person name="Yoshikawa S."/>
            <person name="Yamada K."/>
            <person name="Nakamura Y."/>
            <person name="Ichinomiya M."/>
            <person name="Sato N."/>
            <person name="Blanc-Mathieu R."/>
            <person name="Endo H."/>
            <person name="Kuwata A."/>
            <person name="Ogata H."/>
        </authorList>
    </citation>
    <scope>NUCLEOTIDE SEQUENCE [LARGE SCALE GENOMIC DNA]</scope>
    <source>
        <strain evidence="11">NIES 3700</strain>
    </source>
</reference>
<comment type="subcellular location">
    <subcellularLocation>
        <location evidence="1">Membrane</location>
        <topology evidence="1">Multi-pass membrane protein</topology>
    </subcellularLocation>
</comment>